<keyword evidence="3" id="KW-1185">Reference proteome</keyword>
<dbReference type="AlphaFoldDB" id="A0A4R2S2V9"/>
<dbReference type="EMBL" id="SLXV01000001">
    <property type="protein sequence ID" value="TCP70693.1"/>
    <property type="molecule type" value="Genomic_DNA"/>
</dbReference>
<evidence type="ECO:0000313" key="2">
    <source>
        <dbReference type="EMBL" id="TCP70693.1"/>
    </source>
</evidence>
<feature type="compositionally biased region" description="Polar residues" evidence="1">
    <location>
        <begin position="8"/>
        <end position="17"/>
    </location>
</feature>
<dbReference type="Proteomes" id="UP000294746">
    <property type="component" value="Unassembled WGS sequence"/>
</dbReference>
<accession>A0A4R2S2V9</accession>
<protein>
    <submittedName>
        <fullName evidence="2">Uncharacterized protein</fullName>
    </submittedName>
</protein>
<proteinExistence type="predicted"/>
<evidence type="ECO:0000256" key="1">
    <source>
        <dbReference type="SAM" id="MobiDB-lite"/>
    </source>
</evidence>
<sequence>MAKKGSKAKNTPASEQQVARPKKSHFTNRANYYFQEVVAPIERSYRQAMGIGNYAEGVRIFETLQAARKEYRLLLYRNEWVKVKAK</sequence>
<evidence type="ECO:0000313" key="3">
    <source>
        <dbReference type="Proteomes" id="UP000294746"/>
    </source>
</evidence>
<reference evidence="2 3" key="1">
    <citation type="submission" date="2019-03" db="EMBL/GenBank/DDBJ databases">
        <title>Genomic Encyclopedia of Type Strains, Phase IV (KMG-IV): sequencing the most valuable type-strain genomes for metagenomic binning, comparative biology and taxonomic classification.</title>
        <authorList>
            <person name="Goeker M."/>
        </authorList>
    </citation>
    <scope>NUCLEOTIDE SEQUENCE [LARGE SCALE GENOMIC DNA]</scope>
    <source>
        <strain evidence="2 3">DSM 46831</strain>
    </source>
</reference>
<comment type="caution">
    <text evidence="2">The sequence shown here is derived from an EMBL/GenBank/DDBJ whole genome shotgun (WGS) entry which is preliminary data.</text>
</comment>
<name>A0A4R2S2V9_9BACL</name>
<feature type="region of interest" description="Disordered" evidence="1">
    <location>
        <begin position="1"/>
        <end position="24"/>
    </location>
</feature>
<dbReference type="RefSeq" id="WP_131847313.1">
    <property type="nucleotide sequence ID" value="NZ_SLXV01000001.1"/>
</dbReference>
<dbReference type="OrthoDB" id="2989506at2"/>
<gene>
    <name evidence="2" type="ORF">EDD57_101136</name>
</gene>
<organism evidence="2 3">
    <name type="scientific">Baia soyae</name>
    <dbReference type="NCBI Taxonomy" id="1544746"/>
    <lineage>
        <taxon>Bacteria</taxon>
        <taxon>Bacillati</taxon>
        <taxon>Bacillota</taxon>
        <taxon>Bacilli</taxon>
        <taxon>Bacillales</taxon>
        <taxon>Thermoactinomycetaceae</taxon>
        <taxon>Baia</taxon>
    </lineage>
</organism>